<dbReference type="AlphaFoldDB" id="A0A7D4PUF7"/>
<protein>
    <submittedName>
        <fullName evidence="4">FecR family protein</fullName>
    </submittedName>
</protein>
<reference evidence="4 5" key="1">
    <citation type="submission" date="2020-05" db="EMBL/GenBank/DDBJ databases">
        <title>Mucilaginibacter mali sp. nov.</title>
        <authorList>
            <person name="Kim H.S."/>
            <person name="Lee K.C."/>
            <person name="Suh M.K."/>
            <person name="Kim J.-S."/>
            <person name="Han K.-I."/>
            <person name="Eom M.K."/>
            <person name="Shin Y.K."/>
            <person name="Lee J.-S."/>
        </authorList>
    </citation>
    <scope>NUCLEOTIDE SEQUENCE [LARGE SCALE GENOMIC DNA]</scope>
    <source>
        <strain evidence="4 5">G2-14</strain>
    </source>
</reference>
<dbReference type="PANTHER" id="PTHR30273">
    <property type="entry name" value="PERIPLASMIC SIGNAL SENSOR AND SIGMA FACTOR ACTIVATOR FECR-RELATED"/>
    <property type="match status" value="1"/>
</dbReference>
<dbReference type="Gene3D" id="3.55.50.30">
    <property type="match status" value="1"/>
</dbReference>
<dbReference type="Proteomes" id="UP000505355">
    <property type="component" value="Chromosome"/>
</dbReference>
<organism evidence="4 5">
    <name type="scientific">Mucilaginibacter mali</name>
    <dbReference type="NCBI Taxonomy" id="2740462"/>
    <lineage>
        <taxon>Bacteria</taxon>
        <taxon>Pseudomonadati</taxon>
        <taxon>Bacteroidota</taxon>
        <taxon>Sphingobacteriia</taxon>
        <taxon>Sphingobacteriales</taxon>
        <taxon>Sphingobacteriaceae</taxon>
        <taxon>Mucilaginibacter</taxon>
    </lineage>
</organism>
<name>A0A7D4PUF7_9SPHI</name>
<dbReference type="InterPro" id="IPR006860">
    <property type="entry name" value="FecR"/>
</dbReference>
<keyword evidence="1" id="KW-0812">Transmembrane</keyword>
<evidence type="ECO:0000313" key="5">
    <source>
        <dbReference type="Proteomes" id="UP000505355"/>
    </source>
</evidence>
<evidence type="ECO:0000256" key="1">
    <source>
        <dbReference type="SAM" id="Phobius"/>
    </source>
</evidence>
<dbReference type="Pfam" id="PF16344">
    <property type="entry name" value="FecR_C"/>
    <property type="match status" value="1"/>
</dbReference>
<dbReference type="GO" id="GO:0016989">
    <property type="term" value="F:sigma factor antagonist activity"/>
    <property type="evidence" value="ECO:0007669"/>
    <property type="project" value="TreeGrafter"/>
</dbReference>
<dbReference type="PANTHER" id="PTHR30273:SF2">
    <property type="entry name" value="PROTEIN FECR"/>
    <property type="match status" value="1"/>
</dbReference>
<gene>
    <name evidence="4" type="ORF">HQ865_13195</name>
</gene>
<feature type="domain" description="Protein FecR C-terminal" evidence="3">
    <location>
        <begin position="317"/>
        <end position="385"/>
    </location>
</feature>
<keyword evidence="1" id="KW-0472">Membrane</keyword>
<evidence type="ECO:0000259" key="2">
    <source>
        <dbReference type="Pfam" id="PF04773"/>
    </source>
</evidence>
<keyword evidence="5" id="KW-1185">Reference proteome</keyword>
<feature type="transmembrane region" description="Helical" evidence="1">
    <location>
        <begin position="93"/>
        <end position="111"/>
    </location>
</feature>
<dbReference type="InterPro" id="IPR032508">
    <property type="entry name" value="FecR_C"/>
</dbReference>
<evidence type="ECO:0000313" key="4">
    <source>
        <dbReference type="EMBL" id="QKJ30668.1"/>
    </source>
</evidence>
<proteinExistence type="predicted"/>
<feature type="domain" description="FecR protein" evidence="2">
    <location>
        <begin position="194"/>
        <end position="281"/>
    </location>
</feature>
<dbReference type="RefSeq" id="WP_173415341.1">
    <property type="nucleotide sequence ID" value="NZ_CP054139.1"/>
</dbReference>
<evidence type="ECO:0000259" key="3">
    <source>
        <dbReference type="Pfam" id="PF16344"/>
    </source>
</evidence>
<dbReference type="KEGG" id="mmab:HQ865_13195"/>
<dbReference type="Pfam" id="PF04773">
    <property type="entry name" value="FecR"/>
    <property type="match status" value="1"/>
</dbReference>
<sequence>MDEQQLREYLQKLAEDKVTEAERALFREWAAKCSPEDYERMLEAWEASLNTQRDLAPVSNQLLERIAASLDEADGKIKTLQPEQNSRRIWQRIAVAASVLVVLGLGYYALLSNRTPKGSNMVAVDVKPGTGAAILKTGGGRHIVLDSASKGLIASDAGNNINKSADQQLTYSSSAQQAEPVYDTIQVPAGGKPYTLILGDGSRIMLNAATTLRFAENMSDRSRPPLELIAGEIYAEIRHHADAPLTINTAKQVIEDLGTSFNVSAYPDEENSTTLEEGSVRVNDKLLVPGKAAVSAGSTTTIREADVEQILAWTKGYFRFNGEDIQTIMRQLARWYNIEVVYEGKVTTEGFYGKISRSKNISEVLKMLEKTKSVHFKIEGRRVTVSSKS</sequence>
<dbReference type="Gene3D" id="2.60.120.1440">
    <property type="match status" value="1"/>
</dbReference>
<dbReference type="InterPro" id="IPR012373">
    <property type="entry name" value="Ferrdict_sens_TM"/>
</dbReference>
<dbReference type="EMBL" id="CP054139">
    <property type="protein sequence ID" value="QKJ30668.1"/>
    <property type="molecule type" value="Genomic_DNA"/>
</dbReference>
<keyword evidence="1" id="KW-1133">Transmembrane helix</keyword>
<accession>A0A7D4PUF7</accession>